<accession>A0AAE7B6G3</accession>
<evidence type="ECO:0000313" key="1">
    <source>
        <dbReference type="EMBL" id="QKF66164.1"/>
    </source>
</evidence>
<evidence type="ECO:0000313" key="2">
    <source>
        <dbReference type="Proteomes" id="UP000503482"/>
    </source>
</evidence>
<dbReference type="KEGG" id="avp:AVENP_0590"/>
<sequence>MISTEDIIKIASFFSIIAHTPGRLRVRVNPKIKNESGNISLSDIENLPNKIDGIINIKINKIIASVTIIYEPTIFKPKHWEDLVKNENIEELSILINRLAKEVV</sequence>
<protein>
    <submittedName>
        <fullName evidence="1">Uncharacterized protein</fullName>
    </submittedName>
</protein>
<name>A0AAE7B6G3_9BACT</name>
<proteinExistence type="predicted"/>
<organism evidence="1 2">
    <name type="scientific">Arcobacter venerupis</name>
    <dbReference type="NCBI Taxonomy" id="1054033"/>
    <lineage>
        <taxon>Bacteria</taxon>
        <taxon>Pseudomonadati</taxon>
        <taxon>Campylobacterota</taxon>
        <taxon>Epsilonproteobacteria</taxon>
        <taxon>Campylobacterales</taxon>
        <taxon>Arcobacteraceae</taxon>
        <taxon>Arcobacter</taxon>
    </lineage>
</organism>
<dbReference type="AlphaFoldDB" id="A0AAE7B6G3"/>
<dbReference type="EMBL" id="CP053840">
    <property type="protein sequence ID" value="QKF66164.1"/>
    <property type="molecule type" value="Genomic_DNA"/>
</dbReference>
<keyword evidence="2" id="KW-1185">Reference proteome</keyword>
<gene>
    <name evidence="1" type="ORF">AVENP_0590</name>
</gene>
<reference evidence="1 2" key="1">
    <citation type="submission" date="2020-05" db="EMBL/GenBank/DDBJ databases">
        <title>Complete genome sequencing of Campylobacter and Arcobacter type strains.</title>
        <authorList>
            <person name="Miller W.G."/>
            <person name="Yee E."/>
        </authorList>
    </citation>
    <scope>NUCLEOTIDE SEQUENCE [LARGE SCALE GENOMIC DNA]</scope>
    <source>
        <strain evidence="1 2">LMG 26156</strain>
    </source>
</reference>
<dbReference type="Proteomes" id="UP000503482">
    <property type="component" value="Chromosome"/>
</dbReference>
<dbReference type="RefSeq" id="WP_128357685.1">
    <property type="nucleotide sequence ID" value="NZ_CP053840.1"/>
</dbReference>